<dbReference type="SUPFAM" id="SSF48695">
    <property type="entry name" value="Multiheme cytochromes"/>
    <property type="match status" value="1"/>
</dbReference>
<evidence type="ECO:0000313" key="8">
    <source>
        <dbReference type="EMBL" id="HJD96208.1"/>
    </source>
</evidence>
<dbReference type="GO" id="GO:0046872">
    <property type="term" value="F:metal ion binding"/>
    <property type="evidence" value="ECO:0007669"/>
    <property type="project" value="UniProtKB-KW"/>
</dbReference>
<feature type="chain" id="PRO_5037045791" evidence="6">
    <location>
        <begin position="22"/>
        <end position="146"/>
    </location>
</feature>
<sequence>MRPLFILTLLISLAWCAPAGAQDFKGTIKYPKNPIVLGGEETPRLAVTFNHSTHGDVTCDTCHHKPRCAICHYSPTLEKSPYASCSANDGCHAIKGRSNDAKSRFMAFHSRDSLHSCFGCHNSLKAEHPEFQGCRPCHPNQPVEEK</sequence>
<comment type="caution">
    <text evidence="8">The sequence shown here is derived from an EMBL/GenBank/DDBJ whole genome shotgun (WGS) entry which is preliminary data.</text>
</comment>
<dbReference type="RefSeq" id="WP_304120380.1">
    <property type="nucleotide sequence ID" value="NZ_DYZA01000019.1"/>
</dbReference>
<evidence type="ECO:0000256" key="4">
    <source>
        <dbReference type="ARBA" id="ARBA00022982"/>
    </source>
</evidence>
<dbReference type="InterPro" id="IPR020942">
    <property type="entry name" value="Cyt_c_III_dom"/>
</dbReference>
<evidence type="ECO:0000256" key="2">
    <source>
        <dbReference type="ARBA" id="ARBA00022617"/>
    </source>
</evidence>
<keyword evidence="1" id="KW-0813">Transport</keyword>
<keyword evidence="2" id="KW-0349">Heme</keyword>
<evidence type="ECO:0000259" key="7">
    <source>
        <dbReference type="Pfam" id="PF02085"/>
    </source>
</evidence>
<organism evidence="8 9">
    <name type="scientific">Mailhella massiliensis</name>
    <dbReference type="NCBI Taxonomy" id="1903261"/>
    <lineage>
        <taxon>Bacteria</taxon>
        <taxon>Pseudomonadati</taxon>
        <taxon>Thermodesulfobacteriota</taxon>
        <taxon>Desulfovibrionia</taxon>
        <taxon>Desulfovibrionales</taxon>
        <taxon>Desulfovibrionaceae</taxon>
        <taxon>Mailhella</taxon>
    </lineage>
</organism>
<dbReference type="InterPro" id="IPR036280">
    <property type="entry name" value="Multihaem_cyt_sf"/>
</dbReference>
<feature type="domain" description="Class III cytochrome C" evidence="7">
    <location>
        <begin position="44"/>
        <end position="138"/>
    </location>
</feature>
<feature type="signal peptide" evidence="6">
    <location>
        <begin position="1"/>
        <end position="21"/>
    </location>
</feature>
<reference evidence="8" key="2">
    <citation type="submission" date="2021-09" db="EMBL/GenBank/DDBJ databases">
        <authorList>
            <person name="Gilroy R."/>
        </authorList>
    </citation>
    <scope>NUCLEOTIDE SEQUENCE</scope>
    <source>
        <strain evidence="8">ChiGjej2B2-19336</strain>
    </source>
</reference>
<keyword evidence="4" id="KW-0249">Electron transport</keyword>
<dbReference type="Gene3D" id="3.90.10.10">
    <property type="entry name" value="Cytochrome C3"/>
    <property type="match status" value="1"/>
</dbReference>
<dbReference type="AlphaFoldDB" id="A0A921AUZ2"/>
<dbReference type="CDD" id="cd08168">
    <property type="entry name" value="Cytochrom_C3"/>
    <property type="match status" value="1"/>
</dbReference>
<dbReference type="GO" id="GO:0009055">
    <property type="term" value="F:electron transfer activity"/>
    <property type="evidence" value="ECO:0007669"/>
    <property type="project" value="InterPro"/>
</dbReference>
<evidence type="ECO:0000256" key="3">
    <source>
        <dbReference type="ARBA" id="ARBA00022723"/>
    </source>
</evidence>
<evidence type="ECO:0000256" key="6">
    <source>
        <dbReference type="SAM" id="SignalP"/>
    </source>
</evidence>
<proteinExistence type="predicted"/>
<gene>
    <name evidence="8" type="ORF">K8W16_00980</name>
</gene>
<evidence type="ECO:0000256" key="5">
    <source>
        <dbReference type="ARBA" id="ARBA00023004"/>
    </source>
</evidence>
<dbReference type="Pfam" id="PF02085">
    <property type="entry name" value="Cytochrom_CIII"/>
    <property type="match status" value="1"/>
</dbReference>
<accession>A0A921AUZ2</accession>
<keyword evidence="3" id="KW-0479">Metal-binding</keyword>
<reference evidence="8" key="1">
    <citation type="journal article" date="2021" name="PeerJ">
        <title>Extensive microbial diversity within the chicken gut microbiome revealed by metagenomics and culture.</title>
        <authorList>
            <person name="Gilroy R."/>
            <person name="Ravi A."/>
            <person name="Getino M."/>
            <person name="Pursley I."/>
            <person name="Horton D.L."/>
            <person name="Alikhan N.F."/>
            <person name="Baker D."/>
            <person name="Gharbi K."/>
            <person name="Hall N."/>
            <person name="Watson M."/>
            <person name="Adriaenssens E.M."/>
            <person name="Foster-Nyarko E."/>
            <person name="Jarju S."/>
            <person name="Secka A."/>
            <person name="Antonio M."/>
            <person name="Oren A."/>
            <person name="Chaudhuri R.R."/>
            <person name="La Ragione R."/>
            <person name="Hildebrand F."/>
            <person name="Pallen M.J."/>
        </authorList>
    </citation>
    <scope>NUCLEOTIDE SEQUENCE</scope>
    <source>
        <strain evidence="8">ChiGjej2B2-19336</strain>
    </source>
</reference>
<dbReference type="Proteomes" id="UP000698963">
    <property type="component" value="Unassembled WGS sequence"/>
</dbReference>
<evidence type="ECO:0000313" key="9">
    <source>
        <dbReference type="Proteomes" id="UP000698963"/>
    </source>
</evidence>
<dbReference type="GO" id="GO:0020037">
    <property type="term" value="F:heme binding"/>
    <property type="evidence" value="ECO:0007669"/>
    <property type="project" value="InterPro"/>
</dbReference>
<name>A0A921AUZ2_9BACT</name>
<dbReference type="EMBL" id="DYZA01000019">
    <property type="protein sequence ID" value="HJD96208.1"/>
    <property type="molecule type" value="Genomic_DNA"/>
</dbReference>
<evidence type="ECO:0000256" key="1">
    <source>
        <dbReference type="ARBA" id="ARBA00022448"/>
    </source>
</evidence>
<keyword evidence="6" id="KW-0732">Signal</keyword>
<protein>
    <submittedName>
        <fullName evidence="8">Cytochrome c3 family protein</fullName>
    </submittedName>
</protein>
<keyword evidence="5" id="KW-0408">Iron</keyword>